<dbReference type="EC" id="1.17.4.1" evidence="4"/>
<organism evidence="10 11">
    <name type="scientific">Corynebacterium yudongzhengii</name>
    <dbReference type="NCBI Taxonomy" id="2080740"/>
    <lineage>
        <taxon>Bacteria</taxon>
        <taxon>Bacillati</taxon>
        <taxon>Actinomycetota</taxon>
        <taxon>Actinomycetes</taxon>
        <taxon>Mycobacteriales</taxon>
        <taxon>Corynebacteriaceae</taxon>
        <taxon>Corynebacterium</taxon>
    </lineage>
</organism>
<keyword evidence="6" id="KW-0560">Oxidoreductase</keyword>
<comment type="caution">
    <text evidence="10">The sequence shown here is derived from an EMBL/GenBank/DDBJ whole genome shotgun (WGS) entry which is preliminary data.</text>
</comment>
<dbReference type="Proteomes" id="UP000244989">
    <property type="component" value="Unassembled WGS sequence"/>
</dbReference>
<dbReference type="GO" id="GO:0009263">
    <property type="term" value="P:deoxyribonucleotide biosynthetic process"/>
    <property type="evidence" value="ECO:0007669"/>
    <property type="project" value="UniProtKB-KW"/>
</dbReference>
<evidence type="ECO:0000256" key="2">
    <source>
        <dbReference type="ARBA" id="ARBA00009303"/>
    </source>
</evidence>
<sequence>MIEKLAESTPIRAATVTPPRYRVDRSARLRPIDWNKPIDEKDLEVWHRLTANFWLPEKVPLANDLSSWNSLSQQEKDTTLRVFTGLTMLDTLQASVGEISQIQDAKTEHEEAIYTNIAFMQAVHARSYSSIFSTLSNSADINKAYRWVINNDIAQKRCSLALEHYYGDDPLKRKATATLVSSLLLYPGFYLPLHWAARGKLMNTSDMIRLILRDKAVHGYYSGYKYQRGLERQSAGRQEEMRRFVQDISDEFYELEVAYTKEVYAPLGLDDDAIRFVRYNCNKAFMNLGYEEKFSLEDAVVKPEILAALAPDSTETHDFFSGSGSSYVMGVAEDTDDSDWDF</sequence>
<dbReference type="RefSeq" id="WP_108431026.1">
    <property type="nucleotide sequence ID" value="NZ_CP026947.1"/>
</dbReference>
<dbReference type="InterPro" id="IPR033909">
    <property type="entry name" value="RNR_small"/>
</dbReference>
<dbReference type="UniPathway" id="UPA00326"/>
<evidence type="ECO:0000256" key="9">
    <source>
        <dbReference type="ARBA" id="ARBA00047754"/>
    </source>
</evidence>
<evidence type="ECO:0000313" key="10">
    <source>
        <dbReference type="EMBL" id="PWC01096.1"/>
    </source>
</evidence>
<gene>
    <name evidence="10" type="primary">nrdF</name>
    <name evidence="10" type="ORF">DF222_09410</name>
</gene>
<keyword evidence="7" id="KW-0408">Iron</keyword>
<evidence type="ECO:0000256" key="1">
    <source>
        <dbReference type="ARBA" id="ARBA00001962"/>
    </source>
</evidence>
<keyword evidence="5" id="KW-0479">Metal-binding</keyword>
<comment type="cofactor">
    <cofactor evidence="1">
        <name>Fe cation</name>
        <dbReference type="ChEBI" id="CHEBI:24875"/>
    </cofactor>
</comment>
<dbReference type="InterPro" id="IPR026494">
    <property type="entry name" value="RNR_NrdF-like"/>
</dbReference>
<dbReference type="NCBIfam" id="TIGR04171">
    <property type="entry name" value="RNR_1b_NrdF"/>
    <property type="match status" value="1"/>
</dbReference>
<dbReference type="OrthoDB" id="9766544at2"/>
<evidence type="ECO:0000256" key="7">
    <source>
        <dbReference type="ARBA" id="ARBA00023004"/>
    </source>
</evidence>
<keyword evidence="8" id="KW-0215">Deoxyribonucleotide synthesis</keyword>
<evidence type="ECO:0000313" key="11">
    <source>
        <dbReference type="Proteomes" id="UP000244989"/>
    </source>
</evidence>
<dbReference type="NCBIfam" id="NF007182">
    <property type="entry name" value="PRK09614.1-1"/>
    <property type="match status" value="1"/>
</dbReference>
<dbReference type="InterPro" id="IPR012348">
    <property type="entry name" value="RNR-like"/>
</dbReference>
<comment type="similarity">
    <text evidence="2">Belongs to the ribonucleoside diphosphate reductase small chain family.</text>
</comment>
<evidence type="ECO:0000256" key="6">
    <source>
        <dbReference type="ARBA" id="ARBA00023002"/>
    </source>
</evidence>
<dbReference type="GO" id="GO:0046872">
    <property type="term" value="F:metal ion binding"/>
    <property type="evidence" value="ECO:0007669"/>
    <property type="project" value="UniProtKB-KW"/>
</dbReference>
<evidence type="ECO:0000256" key="8">
    <source>
        <dbReference type="ARBA" id="ARBA00023116"/>
    </source>
</evidence>
<protein>
    <recommendedName>
        <fullName evidence="4">ribonucleoside-diphosphate reductase</fullName>
        <ecNumber evidence="4">1.17.4.1</ecNumber>
    </recommendedName>
</protein>
<proteinExistence type="inferred from homology"/>
<dbReference type="EMBL" id="QEEZ01000019">
    <property type="protein sequence ID" value="PWC01096.1"/>
    <property type="molecule type" value="Genomic_DNA"/>
</dbReference>
<accession>A0A2U1T511</accession>
<dbReference type="Gene3D" id="1.10.620.20">
    <property type="entry name" value="Ribonucleotide Reductase, subunit A"/>
    <property type="match status" value="1"/>
</dbReference>
<keyword evidence="11" id="KW-1185">Reference proteome</keyword>
<dbReference type="Pfam" id="PF00268">
    <property type="entry name" value="Ribonuc_red_sm"/>
    <property type="match status" value="1"/>
</dbReference>
<evidence type="ECO:0000256" key="5">
    <source>
        <dbReference type="ARBA" id="ARBA00022723"/>
    </source>
</evidence>
<dbReference type="GO" id="GO:0004748">
    <property type="term" value="F:ribonucleoside-diphosphate reductase activity, thioredoxin disulfide as acceptor"/>
    <property type="evidence" value="ECO:0007669"/>
    <property type="project" value="UniProtKB-EC"/>
</dbReference>
<dbReference type="InterPro" id="IPR009078">
    <property type="entry name" value="Ferritin-like_SF"/>
</dbReference>
<dbReference type="GO" id="GO:0005971">
    <property type="term" value="C:ribonucleoside-diphosphate reductase complex"/>
    <property type="evidence" value="ECO:0007669"/>
    <property type="project" value="InterPro"/>
</dbReference>
<dbReference type="PANTHER" id="PTHR23409">
    <property type="entry name" value="RIBONUCLEOSIDE-DIPHOSPHATE REDUCTASE SMALL CHAIN"/>
    <property type="match status" value="1"/>
</dbReference>
<comment type="catalytic activity">
    <reaction evidence="9">
        <text>a 2'-deoxyribonucleoside 5'-diphosphate + [thioredoxin]-disulfide + H2O = a ribonucleoside 5'-diphosphate + [thioredoxin]-dithiol</text>
        <dbReference type="Rhea" id="RHEA:23252"/>
        <dbReference type="Rhea" id="RHEA-COMP:10698"/>
        <dbReference type="Rhea" id="RHEA-COMP:10700"/>
        <dbReference type="ChEBI" id="CHEBI:15377"/>
        <dbReference type="ChEBI" id="CHEBI:29950"/>
        <dbReference type="ChEBI" id="CHEBI:50058"/>
        <dbReference type="ChEBI" id="CHEBI:57930"/>
        <dbReference type="ChEBI" id="CHEBI:73316"/>
        <dbReference type="EC" id="1.17.4.1"/>
    </reaction>
</comment>
<dbReference type="NCBIfam" id="NF010572">
    <property type="entry name" value="PRK13965.1"/>
    <property type="match status" value="1"/>
</dbReference>
<dbReference type="InterPro" id="IPR000358">
    <property type="entry name" value="RNR_small_fam"/>
</dbReference>
<evidence type="ECO:0000256" key="4">
    <source>
        <dbReference type="ARBA" id="ARBA00012274"/>
    </source>
</evidence>
<dbReference type="KEGG" id="cyz:C3B44_02755"/>
<dbReference type="CDD" id="cd01049">
    <property type="entry name" value="RNRR2"/>
    <property type="match status" value="1"/>
</dbReference>
<evidence type="ECO:0000256" key="3">
    <source>
        <dbReference type="ARBA" id="ARBA00011209"/>
    </source>
</evidence>
<name>A0A2U1T511_9CORY</name>
<reference evidence="11" key="1">
    <citation type="submission" date="2018-04" db="EMBL/GenBank/DDBJ databases">
        <authorList>
            <person name="Liu S."/>
            <person name="Wang Z."/>
            <person name="Li J."/>
        </authorList>
    </citation>
    <scope>NUCLEOTIDE SEQUENCE [LARGE SCALE GENOMIC DNA]</scope>
    <source>
        <strain evidence="11">2189</strain>
    </source>
</reference>
<comment type="subunit">
    <text evidence="3">Tetramer of two alpha and two beta subunits.</text>
</comment>
<dbReference type="SUPFAM" id="SSF47240">
    <property type="entry name" value="Ferritin-like"/>
    <property type="match status" value="1"/>
</dbReference>
<dbReference type="AlphaFoldDB" id="A0A2U1T511"/>
<dbReference type="PANTHER" id="PTHR23409:SF18">
    <property type="entry name" value="RIBONUCLEOSIDE-DIPHOSPHATE REDUCTASE SUBUNIT M2"/>
    <property type="match status" value="1"/>
</dbReference>